<reference evidence="2" key="1">
    <citation type="journal article" date="2014" name="Int. J. Syst. Evol. Microbiol.">
        <title>Complete genome sequence of Corynebacterium casei LMG S-19264T (=DSM 44701T), isolated from a smear-ripened cheese.</title>
        <authorList>
            <consortium name="US DOE Joint Genome Institute (JGI-PGF)"/>
            <person name="Walter F."/>
            <person name="Albersmeier A."/>
            <person name="Kalinowski J."/>
            <person name="Ruckert C."/>
        </authorList>
    </citation>
    <scope>NUCLEOTIDE SEQUENCE</scope>
    <source>
        <strain evidence="2">VKM B-2484</strain>
    </source>
</reference>
<proteinExistence type="predicted"/>
<accession>A0A9W6J3I3</accession>
<keyword evidence="1" id="KW-0812">Transmembrane</keyword>
<keyword evidence="1" id="KW-0472">Membrane</keyword>
<dbReference type="EMBL" id="BSFJ01000002">
    <property type="protein sequence ID" value="GLK70185.1"/>
    <property type="molecule type" value="Genomic_DNA"/>
</dbReference>
<organism evidence="2 3">
    <name type="scientific">Ancylobacter dichloromethanicus</name>
    <dbReference type="NCBI Taxonomy" id="518825"/>
    <lineage>
        <taxon>Bacteria</taxon>
        <taxon>Pseudomonadati</taxon>
        <taxon>Pseudomonadota</taxon>
        <taxon>Alphaproteobacteria</taxon>
        <taxon>Hyphomicrobiales</taxon>
        <taxon>Xanthobacteraceae</taxon>
        <taxon>Ancylobacter</taxon>
    </lineage>
</organism>
<keyword evidence="3" id="KW-1185">Reference proteome</keyword>
<dbReference type="AlphaFoldDB" id="A0A9W6J3I3"/>
<gene>
    <name evidence="2" type="ORF">GCM10017643_03000</name>
</gene>
<name>A0A9W6J3I3_9HYPH</name>
<sequence>MTTHDAVGLSKPDLQCDLIMKGGITSGVVFPKAITRLAGALSLHEYRWHLCGIDSCRNGCRCRIPSPAGQTDVEKRAGFATIDDMAEDLARNLKTLFQPSPQTRPLFILAMTVITSGGRIGAFLIGALHA</sequence>
<protein>
    <submittedName>
        <fullName evidence="2">Uncharacterized protein</fullName>
    </submittedName>
</protein>
<keyword evidence="1" id="KW-1133">Transmembrane helix</keyword>
<evidence type="ECO:0000313" key="3">
    <source>
        <dbReference type="Proteomes" id="UP001143370"/>
    </source>
</evidence>
<feature type="transmembrane region" description="Helical" evidence="1">
    <location>
        <begin position="106"/>
        <end position="128"/>
    </location>
</feature>
<dbReference type="RefSeq" id="WP_213375159.1">
    <property type="nucleotide sequence ID" value="NZ_BSFJ01000002.1"/>
</dbReference>
<evidence type="ECO:0000313" key="2">
    <source>
        <dbReference type="EMBL" id="GLK70185.1"/>
    </source>
</evidence>
<evidence type="ECO:0000256" key="1">
    <source>
        <dbReference type="SAM" id="Phobius"/>
    </source>
</evidence>
<comment type="caution">
    <text evidence="2">The sequence shown here is derived from an EMBL/GenBank/DDBJ whole genome shotgun (WGS) entry which is preliminary data.</text>
</comment>
<reference evidence="2" key="2">
    <citation type="submission" date="2023-01" db="EMBL/GenBank/DDBJ databases">
        <authorList>
            <person name="Sun Q."/>
            <person name="Evtushenko L."/>
        </authorList>
    </citation>
    <scope>NUCLEOTIDE SEQUENCE</scope>
    <source>
        <strain evidence="2">VKM B-2484</strain>
    </source>
</reference>
<dbReference type="Proteomes" id="UP001143370">
    <property type="component" value="Unassembled WGS sequence"/>
</dbReference>